<dbReference type="CDD" id="cd03216">
    <property type="entry name" value="ABC_Carb_Monos_I"/>
    <property type="match status" value="1"/>
</dbReference>
<dbReference type="InterPro" id="IPR050107">
    <property type="entry name" value="ABC_carbohydrate_import_ATPase"/>
</dbReference>
<dbReference type="InterPro" id="IPR017871">
    <property type="entry name" value="ABC_transporter-like_CS"/>
</dbReference>
<keyword evidence="1" id="KW-0813">Transport</keyword>
<evidence type="ECO:0000313" key="7">
    <source>
        <dbReference type="Proteomes" id="UP000733379"/>
    </source>
</evidence>
<evidence type="ECO:0000256" key="3">
    <source>
        <dbReference type="ARBA" id="ARBA00022741"/>
    </source>
</evidence>
<keyword evidence="7" id="KW-1185">Reference proteome</keyword>
<keyword evidence="4 6" id="KW-0067">ATP-binding</keyword>
<sequence length="503" mass="54082">MDKTAPPILECISLSKTYGTVKALVDVNLTLRAGEVRALLGKNGAGKSTLVNLISGSQQPDPGSGRLRVSGKEVHWSRPGDARAGGIAMVHQEFSLVPGLSVAENITLGRWPERRGFIDAKTLEDNARRAIEMLGEPIPLWQEVGNLSLAQQQLVEIAKALLDEPRVLILDEPTSALNSHEVHALLALIRRLAGQGVAIIYVSHRMKEIPLVADTLTVLRDGREVQTFGAHEASAEKVAALIAGDSGQVAARIAHRDRRDQPVVLSVRDMHIPGVLGGVDFDLHDGEVLGIAGLLGSGRTELLEAIYGLRPVVRGEVSVAGERILRRRPRRMLARGVGLTPEDRKGSGIVPMLGVGENILLSARGRVLPRFWIKPPREAAVTKETLRALSIVASTSGQEIGTLSGGNQQKAVIGRLLAAKMSVLLLDEPTRGIDVHAKGQIYKLIRELAENGISSIFVSSELEELSEVCDRVLVLRDGRIRDEVVGAGATTEKLLALAMKEGN</sequence>
<evidence type="ECO:0000259" key="5">
    <source>
        <dbReference type="PROSITE" id="PS50893"/>
    </source>
</evidence>
<keyword evidence="2" id="KW-0677">Repeat</keyword>
<dbReference type="GO" id="GO:0005524">
    <property type="term" value="F:ATP binding"/>
    <property type="evidence" value="ECO:0007669"/>
    <property type="project" value="UniProtKB-KW"/>
</dbReference>
<dbReference type="Proteomes" id="UP000733379">
    <property type="component" value="Unassembled WGS sequence"/>
</dbReference>
<protein>
    <submittedName>
        <fullName evidence="6">Sugar ABC transporter ATP-binding protein</fullName>
    </submittedName>
</protein>
<accession>A0ABS6BCN2</accession>
<evidence type="ECO:0000256" key="1">
    <source>
        <dbReference type="ARBA" id="ARBA00022448"/>
    </source>
</evidence>
<dbReference type="PANTHER" id="PTHR43790:SF9">
    <property type="entry name" value="GALACTOFURANOSE TRANSPORTER ATP-BINDING PROTEIN YTFR"/>
    <property type="match status" value="1"/>
</dbReference>
<keyword evidence="3" id="KW-0547">Nucleotide-binding</keyword>
<feature type="domain" description="ABC transporter" evidence="5">
    <location>
        <begin position="9"/>
        <end position="246"/>
    </location>
</feature>
<dbReference type="InterPro" id="IPR003439">
    <property type="entry name" value="ABC_transporter-like_ATP-bd"/>
</dbReference>
<organism evidence="6 7">
    <name type="scientific">Nocardia albiluteola</name>
    <dbReference type="NCBI Taxonomy" id="2842303"/>
    <lineage>
        <taxon>Bacteria</taxon>
        <taxon>Bacillati</taxon>
        <taxon>Actinomycetota</taxon>
        <taxon>Actinomycetes</taxon>
        <taxon>Mycobacteriales</taxon>
        <taxon>Nocardiaceae</taxon>
        <taxon>Nocardia</taxon>
    </lineage>
</organism>
<dbReference type="CDD" id="cd03215">
    <property type="entry name" value="ABC_Carb_Monos_II"/>
    <property type="match status" value="1"/>
</dbReference>
<dbReference type="InterPro" id="IPR027417">
    <property type="entry name" value="P-loop_NTPase"/>
</dbReference>
<dbReference type="InterPro" id="IPR003593">
    <property type="entry name" value="AAA+_ATPase"/>
</dbReference>
<dbReference type="Pfam" id="PF00005">
    <property type="entry name" value="ABC_tran"/>
    <property type="match status" value="2"/>
</dbReference>
<evidence type="ECO:0000313" key="6">
    <source>
        <dbReference type="EMBL" id="MBU3068052.1"/>
    </source>
</evidence>
<gene>
    <name evidence="6" type="ORF">KO481_41875</name>
</gene>
<reference evidence="6 7" key="1">
    <citation type="submission" date="2021-06" db="EMBL/GenBank/DDBJ databases">
        <title>Actinomycetes sequencing.</title>
        <authorList>
            <person name="Shan Q."/>
        </authorList>
    </citation>
    <scope>NUCLEOTIDE SEQUENCE [LARGE SCALE GENOMIC DNA]</scope>
    <source>
        <strain evidence="6 7">NEAU-G5</strain>
    </source>
</reference>
<dbReference type="PANTHER" id="PTHR43790">
    <property type="entry name" value="CARBOHYDRATE TRANSPORT ATP-BINDING PROTEIN MG119-RELATED"/>
    <property type="match status" value="1"/>
</dbReference>
<dbReference type="SUPFAM" id="SSF52540">
    <property type="entry name" value="P-loop containing nucleoside triphosphate hydrolases"/>
    <property type="match status" value="2"/>
</dbReference>
<dbReference type="PROSITE" id="PS50893">
    <property type="entry name" value="ABC_TRANSPORTER_2"/>
    <property type="match status" value="2"/>
</dbReference>
<evidence type="ECO:0000256" key="2">
    <source>
        <dbReference type="ARBA" id="ARBA00022737"/>
    </source>
</evidence>
<comment type="caution">
    <text evidence="6">The sequence shown here is derived from an EMBL/GenBank/DDBJ whole genome shotgun (WGS) entry which is preliminary data.</text>
</comment>
<feature type="domain" description="ABC transporter" evidence="5">
    <location>
        <begin position="258"/>
        <end position="502"/>
    </location>
</feature>
<dbReference type="SMART" id="SM00382">
    <property type="entry name" value="AAA"/>
    <property type="match status" value="2"/>
</dbReference>
<dbReference type="EMBL" id="JAHKNI010000029">
    <property type="protein sequence ID" value="MBU3068052.1"/>
    <property type="molecule type" value="Genomic_DNA"/>
</dbReference>
<dbReference type="RefSeq" id="WP_215924178.1">
    <property type="nucleotide sequence ID" value="NZ_JAHKNI010000029.1"/>
</dbReference>
<proteinExistence type="predicted"/>
<dbReference type="Gene3D" id="3.40.50.300">
    <property type="entry name" value="P-loop containing nucleotide triphosphate hydrolases"/>
    <property type="match status" value="2"/>
</dbReference>
<evidence type="ECO:0000256" key="4">
    <source>
        <dbReference type="ARBA" id="ARBA00022840"/>
    </source>
</evidence>
<dbReference type="PROSITE" id="PS00211">
    <property type="entry name" value="ABC_TRANSPORTER_1"/>
    <property type="match status" value="1"/>
</dbReference>
<name>A0ABS6BCN2_9NOCA</name>